<reference evidence="2 3" key="1">
    <citation type="submission" date="2017-05" db="EMBL/GenBank/DDBJ databases">
        <title>Virgibacillus sp. AK90 isolated from a saltern of Kakinada, India.</title>
        <authorList>
            <person name="Gupta V."/>
            <person name="Sidhu C."/>
            <person name="Korpole S."/>
            <person name="Pinnaka A.K."/>
        </authorList>
    </citation>
    <scope>NUCLEOTIDE SEQUENCE [LARGE SCALE GENOMIC DNA]</scope>
    <source>
        <strain evidence="2 3">AK90</strain>
    </source>
</reference>
<keyword evidence="1" id="KW-1133">Transmembrane helix</keyword>
<dbReference type="AlphaFoldDB" id="A0A3E0WJA1"/>
<feature type="transmembrane region" description="Helical" evidence="1">
    <location>
        <begin position="6"/>
        <end position="25"/>
    </location>
</feature>
<evidence type="ECO:0000313" key="3">
    <source>
        <dbReference type="Proteomes" id="UP000256488"/>
    </source>
</evidence>
<keyword evidence="1" id="KW-0812">Transmembrane</keyword>
<evidence type="ECO:0000256" key="1">
    <source>
        <dbReference type="SAM" id="Phobius"/>
    </source>
</evidence>
<gene>
    <name evidence="2" type="ORF">CAI16_19500</name>
</gene>
<feature type="transmembrane region" description="Helical" evidence="1">
    <location>
        <begin position="32"/>
        <end position="51"/>
    </location>
</feature>
<dbReference type="Proteomes" id="UP000256488">
    <property type="component" value="Unassembled WGS sequence"/>
</dbReference>
<dbReference type="RefSeq" id="WP_116279724.1">
    <property type="nucleotide sequence ID" value="NZ_NFZX01000091.1"/>
</dbReference>
<organism evidence="2 3">
    <name type="scientific">Virgibacillus dokdonensis</name>
    <dbReference type="NCBI Taxonomy" id="302167"/>
    <lineage>
        <taxon>Bacteria</taxon>
        <taxon>Bacillati</taxon>
        <taxon>Bacillota</taxon>
        <taxon>Bacilli</taxon>
        <taxon>Bacillales</taxon>
        <taxon>Bacillaceae</taxon>
        <taxon>Virgibacillus</taxon>
    </lineage>
</organism>
<evidence type="ECO:0000313" key="2">
    <source>
        <dbReference type="EMBL" id="RFA31945.1"/>
    </source>
</evidence>
<protein>
    <submittedName>
        <fullName evidence="2">Uncharacterized protein</fullName>
    </submittedName>
</protein>
<keyword evidence="1" id="KW-0472">Membrane</keyword>
<comment type="caution">
    <text evidence="2">The sequence shown here is derived from an EMBL/GenBank/DDBJ whole genome shotgun (WGS) entry which is preliminary data.</text>
</comment>
<sequence>MEKQLFTIHILHLILILLLLLYGLLHGLNFDFLFFFGIVILIYSMNMARLINKQSNEALGK</sequence>
<name>A0A3E0WJA1_9BACI</name>
<dbReference type="EMBL" id="NFZX01000091">
    <property type="protein sequence ID" value="RFA31945.1"/>
    <property type="molecule type" value="Genomic_DNA"/>
</dbReference>
<accession>A0A3E0WJA1</accession>
<proteinExistence type="predicted"/>